<evidence type="ECO:0000313" key="3">
    <source>
        <dbReference type="Proteomes" id="UP000054270"/>
    </source>
</evidence>
<dbReference type="OrthoDB" id="3211671at2759"/>
<dbReference type="STRING" id="945553.A0A0D2KFM6"/>
<proteinExistence type="predicted"/>
<feature type="domain" description="Tf2-1-like SH3-like" evidence="1">
    <location>
        <begin position="6"/>
        <end position="51"/>
    </location>
</feature>
<dbReference type="EMBL" id="KN817773">
    <property type="protein sequence ID" value="KJA13182.1"/>
    <property type="molecule type" value="Genomic_DNA"/>
</dbReference>
<evidence type="ECO:0000259" key="1">
    <source>
        <dbReference type="Pfam" id="PF24626"/>
    </source>
</evidence>
<keyword evidence="3" id="KW-1185">Reference proteome</keyword>
<accession>A0A0D2KFM6</accession>
<evidence type="ECO:0000313" key="2">
    <source>
        <dbReference type="EMBL" id="KJA13182.1"/>
    </source>
</evidence>
<feature type="non-terminal residue" evidence="2">
    <location>
        <position position="128"/>
    </location>
</feature>
<organism evidence="2 3">
    <name type="scientific">Hypholoma sublateritium (strain FD-334 SS-4)</name>
    <dbReference type="NCBI Taxonomy" id="945553"/>
    <lineage>
        <taxon>Eukaryota</taxon>
        <taxon>Fungi</taxon>
        <taxon>Dikarya</taxon>
        <taxon>Basidiomycota</taxon>
        <taxon>Agaricomycotina</taxon>
        <taxon>Agaricomycetes</taxon>
        <taxon>Agaricomycetidae</taxon>
        <taxon>Agaricales</taxon>
        <taxon>Agaricineae</taxon>
        <taxon>Strophariaceae</taxon>
        <taxon>Hypholoma</taxon>
    </lineage>
</organism>
<dbReference type="Pfam" id="PF24626">
    <property type="entry name" value="SH3_Tf2-1"/>
    <property type="match status" value="1"/>
</dbReference>
<dbReference type="AlphaFoldDB" id="A0A0D2KFM6"/>
<sequence length="128" mass="14870">LPKGMSCKLALKFVRPYPIIEDFENQSYQLKLPLSLRKRGVHDVFHSSLLHIHIVNDDKLFPGCLDSQVFDLEDLEGKWAVEKVLEYKISAKKLMFKVLFKSGDSNWLEYEEISHLIVTDQYLEAMGI</sequence>
<dbReference type="Proteomes" id="UP000054270">
    <property type="component" value="Unassembled WGS sequence"/>
</dbReference>
<dbReference type="InterPro" id="IPR056924">
    <property type="entry name" value="SH3_Tf2-1"/>
</dbReference>
<gene>
    <name evidence="2" type="ORF">HYPSUDRAFT_95967</name>
</gene>
<reference evidence="3" key="1">
    <citation type="submission" date="2014-04" db="EMBL/GenBank/DDBJ databases">
        <title>Evolutionary Origins and Diversification of the Mycorrhizal Mutualists.</title>
        <authorList>
            <consortium name="DOE Joint Genome Institute"/>
            <consortium name="Mycorrhizal Genomics Consortium"/>
            <person name="Kohler A."/>
            <person name="Kuo A."/>
            <person name="Nagy L.G."/>
            <person name="Floudas D."/>
            <person name="Copeland A."/>
            <person name="Barry K.W."/>
            <person name="Cichocki N."/>
            <person name="Veneault-Fourrey C."/>
            <person name="LaButti K."/>
            <person name="Lindquist E.A."/>
            <person name="Lipzen A."/>
            <person name="Lundell T."/>
            <person name="Morin E."/>
            <person name="Murat C."/>
            <person name="Riley R."/>
            <person name="Ohm R."/>
            <person name="Sun H."/>
            <person name="Tunlid A."/>
            <person name="Henrissat B."/>
            <person name="Grigoriev I.V."/>
            <person name="Hibbett D.S."/>
            <person name="Martin F."/>
        </authorList>
    </citation>
    <scope>NUCLEOTIDE SEQUENCE [LARGE SCALE GENOMIC DNA]</scope>
    <source>
        <strain evidence="3">FD-334 SS-4</strain>
    </source>
</reference>
<protein>
    <recommendedName>
        <fullName evidence="1">Tf2-1-like SH3-like domain-containing protein</fullName>
    </recommendedName>
</protein>
<feature type="non-terminal residue" evidence="2">
    <location>
        <position position="1"/>
    </location>
</feature>
<name>A0A0D2KFM6_HYPSF</name>